<dbReference type="Proteomes" id="UP000701341">
    <property type="component" value="Unassembled WGS sequence"/>
</dbReference>
<evidence type="ECO:0000256" key="5">
    <source>
        <dbReference type="ARBA" id="ARBA00023242"/>
    </source>
</evidence>
<evidence type="ECO:0000259" key="7">
    <source>
        <dbReference type="PROSITE" id="PS50076"/>
    </source>
</evidence>
<proteinExistence type="predicted"/>
<gene>
    <name evidence="8" type="ORF">PCG10_009022</name>
</gene>
<accession>A0A9P5GH46</accession>
<evidence type="ECO:0000256" key="4">
    <source>
        <dbReference type="ARBA" id="ARBA00023186"/>
    </source>
</evidence>
<evidence type="ECO:0000256" key="2">
    <source>
        <dbReference type="ARBA" id="ARBA00004496"/>
    </source>
</evidence>
<dbReference type="GO" id="GO:0000390">
    <property type="term" value="P:spliceosomal complex disassembly"/>
    <property type="evidence" value="ECO:0007669"/>
    <property type="project" value="TreeGrafter"/>
</dbReference>
<dbReference type="Gene3D" id="1.10.287.110">
    <property type="entry name" value="DnaJ domain"/>
    <property type="match status" value="1"/>
</dbReference>
<dbReference type="InterPro" id="IPR001623">
    <property type="entry name" value="DnaJ_domain"/>
</dbReference>
<name>A0A9P5GH46_PENCR</name>
<dbReference type="PANTHER" id="PTHR44313:SF1">
    <property type="entry name" value="DNAJ HOMOLOG SUBFAMILY C MEMBER 17"/>
    <property type="match status" value="1"/>
</dbReference>
<dbReference type="SMART" id="SM00271">
    <property type="entry name" value="DnaJ"/>
    <property type="match status" value="1"/>
</dbReference>
<dbReference type="PROSITE" id="PS50076">
    <property type="entry name" value="DNAJ_2"/>
    <property type="match status" value="1"/>
</dbReference>
<dbReference type="AlphaFoldDB" id="A0A9P5GH46"/>
<keyword evidence="5" id="KW-0539">Nucleus</keyword>
<dbReference type="InterPro" id="IPR036869">
    <property type="entry name" value="J_dom_sf"/>
</dbReference>
<sequence length="466" mass="53101">MSTANVTIDAYAILGVERNAKLSDINIAYKRLALKLHPDKAGDSPATIDRFRKIQNAVEVLRDQDRRRLLDEALKKKTKRHLDPEDDTSAWAYKHNHTRPSKRERHGYDFFHWPGLFTESASRHNPRHQRQHTFSYYYSYGTSVHMDPESTESRAKRAQFEAENIQWENEWAGIDPEVQKARAELRKKNMRARMKRDLEDLANDQDEGTLYADIVDQVVEGALDDLDFTRGHGLNDFVHVLPDEDINTCNPADTFDEFPYEYAKRFRSDSEGPVHSDCASSPRSFASDGSSFDFSASSNSTDYTYSANNHSNFKPTTVEDDESTSDDSKSDADKLINSYMVGHDSLLPLVSFLKQKLADPNGRYTLNDLGGELNGLMLETYCGWLEEVRLSAPDASPITVRNDPKLCSHLGLWYKDFCHPVCNVCNLWMPTFNLTCPGCGLKACVRCKFDDGYDSLSRRLLCRSND</sequence>
<comment type="subcellular location">
    <subcellularLocation>
        <location evidence="2">Cytoplasm</location>
    </subcellularLocation>
    <subcellularLocation>
        <location evidence="1">Nucleus</location>
    </subcellularLocation>
</comment>
<organism evidence="8 9">
    <name type="scientific">Penicillium crustosum</name>
    <name type="common">Blue mold fungus</name>
    <dbReference type="NCBI Taxonomy" id="36656"/>
    <lineage>
        <taxon>Eukaryota</taxon>
        <taxon>Fungi</taxon>
        <taxon>Dikarya</taxon>
        <taxon>Ascomycota</taxon>
        <taxon>Pezizomycotina</taxon>
        <taxon>Eurotiomycetes</taxon>
        <taxon>Eurotiomycetidae</taxon>
        <taxon>Eurotiales</taxon>
        <taxon>Aspergillaceae</taxon>
        <taxon>Penicillium</taxon>
    </lineage>
</organism>
<dbReference type="GO" id="GO:0005737">
    <property type="term" value="C:cytoplasm"/>
    <property type="evidence" value="ECO:0007669"/>
    <property type="project" value="UniProtKB-SubCell"/>
</dbReference>
<dbReference type="EMBL" id="JAAOZQ010000071">
    <property type="protein sequence ID" value="KAF7520670.1"/>
    <property type="molecule type" value="Genomic_DNA"/>
</dbReference>
<dbReference type="InterPro" id="IPR052094">
    <property type="entry name" value="Pre-mRNA-splicing_ERAD"/>
</dbReference>
<dbReference type="CDD" id="cd06257">
    <property type="entry name" value="DnaJ"/>
    <property type="match status" value="1"/>
</dbReference>
<feature type="domain" description="J" evidence="7">
    <location>
        <begin position="9"/>
        <end position="74"/>
    </location>
</feature>
<keyword evidence="4" id="KW-0143">Chaperone</keyword>
<comment type="caution">
    <text evidence="8">The sequence shown here is derived from an EMBL/GenBank/DDBJ whole genome shotgun (WGS) entry which is preliminary data.</text>
</comment>
<dbReference type="GO" id="GO:0005681">
    <property type="term" value="C:spliceosomal complex"/>
    <property type="evidence" value="ECO:0007669"/>
    <property type="project" value="TreeGrafter"/>
</dbReference>
<feature type="compositionally biased region" description="Polar residues" evidence="6">
    <location>
        <begin position="305"/>
        <end position="315"/>
    </location>
</feature>
<evidence type="ECO:0000256" key="3">
    <source>
        <dbReference type="ARBA" id="ARBA00022490"/>
    </source>
</evidence>
<dbReference type="PRINTS" id="PR00625">
    <property type="entry name" value="JDOMAIN"/>
</dbReference>
<reference evidence="8" key="1">
    <citation type="submission" date="2020-02" db="EMBL/GenBank/DDBJ databases">
        <authorList>
            <person name="Lichtner F.J."/>
        </authorList>
    </citation>
    <scope>NUCLEOTIDE SEQUENCE</scope>
    <source>
        <strain evidence="8">G10</strain>
    </source>
</reference>
<dbReference type="Pfam" id="PF00226">
    <property type="entry name" value="DnaJ"/>
    <property type="match status" value="1"/>
</dbReference>
<keyword evidence="9" id="KW-1185">Reference proteome</keyword>
<dbReference type="SUPFAM" id="SSF46565">
    <property type="entry name" value="Chaperone J-domain"/>
    <property type="match status" value="1"/>
</dbReference>
<feature type="region of interest" description="Disordered" evidence="6">
    <location>
        <begin position="305"/>
        <end position="330"/>
    </location>
</feature>
<evidence type="ECO:0000313" key="8">
    <source>
        <dbReference type="EMBL" id="KAF7520670.1"/>
    </source>
</evidence>
<protein>
    <recommendedName>
        <fullName evidence="7">J domain-containing protein</fullName>
    </recommendedName>
</protein>
<dbReference type="OrthoDB" id="442087at2759"/>
<evidence type="ECO:0000256" key="1">
    <source>
        <dbReference type="ARBA" id="ARBA00004123"/>
    </source>
</evidence>
<evidence type="ECO:0000313" key="9">
    <source>
        <dbReference type="Proteomes" id="UP000701341"/>
    </source>
</evidence>
<evidence type="ECO:0000256" key="6">
    <source>
        <dbReference type="SAM" id="MobiDB-lite"/>
    </source>
</evidence>
<dbReference type="PANTHER" id="PTHR44313">
    <property type="entry name" value="DNAJ HOMOLOG SUBFAMILY C MEMBER 17"/>
    <property type="match status" value="1"/>
</dbReference>
<keyword evidence="3" id="KW-0963">Cytoplasm</keyword>